<dbReference type="Gene3D" id="3.30.420.150">
    <property type="entry name" value="Exopolyphosphatase. Domain 2"/>
    <property type="match status" value="1"/>
</dbReference>
<proteinExistence type="inferred from homology"/>
<dbReference type="GO" id="GO:0016787">
    <property type="term" value="F:hydrolase activity"/>
    <property type="evidence" value="ECO:0007669"/>
    <property type="project" value="UniProtKB-KW"/>
</dbReference>
<dbReference type="Pfam" id="PF01150">
    <property type="entry name" value="GDA1_CD39"/>
    <property type="match status" value="1"/>
</dbReference>
<gene>
    <name evidence="3" type="ORF">TVAG_113280</name>
</gene>
<dbReference type="VEuPathDB" id="TrichDB:TVAGG3_0837880"/>
<evidence type="ECO:0000313" key="4">
    <source>
        <dbReference type="Proteomes" id="UP000001542"/>
    </source>
</evidence>
<reference evidence="3" key="1">
    <citation type="submission" date="2006-10" db="EMBL/GenBank/DDBJ databases">
        <authorList>
            <person name="Amadeo P."/>
            <person name="Zhao Q."/>
            <person name="Wortman J."/>
            <person name="Fraser-Liggett C."/>
            <person name="Carlton J."/>
        </authorList>
    </citation>
    <scope>NUCLEOTIDE SEQUENCE</scope>
    <source>
        <strain evidence="3">G3</strain>
    </source>
</reference>
<keyword evidence="4" id="KW-1185">Reference proteome</keyword>
<dbReference type="SMR" id="A2DNI1"/>
<protein>
    <submittedName>
        <fullName evidence="3">Uncharacterized protein</fullName>
    </submittedName>
</protein>
<evidence type="ECO:0000256" key="1">
    <source>
        <dbReference type="ARBA" id="ARBA00009283"/>
    </source>
</evidence>
<organism evidence="3 4">
    <name type="scientific">Trichomonas vaginalis (strain ATCC PRA-98 / G3)</name>
    <dbReference type="NCBI Taxonomy" id="412133"/>
    <lineage>
        <taxon>Eukaryota</taxon>
        <taxon>Metamonada</taxon>
        <taxon>Parabasalia</taxon>
        <taxon>Trichomonadida</taxon>
        <taxon>Trichomonadidae</taxon>
        <taxon>Trichomonas</taxon>
    </lineage>
</organism>
<name>A2DNI1_TRIV3</name>
<keyword evidence="2" id="KW-0378">Hydrolase</keyword>
<dbReference type="InParanoid" id="A2DNI1"/>
<sequence length="434" mass="50348">MEFNEKSFSCNIFKLNLTDIQPNIHYYPTNDEPLIYYVDNPYFTSPKKDGIIPKLLKDFAKFIRINLNLFVLSRSTLYVYICTNSSAYTFENQSVSLIVKEFKEELAKLNLVSSTDTIIRHISNREKGIFSWAAMNYYLGNFHKHRRTVGILTLEKDFFQISFSSDINNKSITPKIFHFANKAYKVYSFIYRDLGYYTAFTKTLASDLPKRFEGHNHPCLLYNSKLQYQDLTFFGTGKFNDCQNLIENKVLSANQSFYTNNINGIKRFYALSSFSEVNSDLDLNSDSPLSELLSKAKEICQQDISYFLAEFKPNINSTEICFNAIYQYNLLYRIQSDNNFSIIKINRTYNHMFTWHIGAIVGDLTSESFMRKIPQNSYNITVRVLFFGFGGIIGVWVAQRLFADVSFETAVPEDCKPLTSNKDENNNDLSFDNE</sequence>
<comment type="similarity">
    <text evidence="1">Belongs to the GDA1/CD39 NTPase family.</text>
</comment>
<dbReference type="AlphaFoldDB" id="A2DNI1"/>
<dbReference type="EMBL" id="DS113223">
    <property type="protein sequence ID" value="EAY17984.1"/>
    <property type="molecule type" value="Genomic_DNA"/>
</dbReference>
<accession>A2DNI1</accession>
<dbReference type="STRING" id="5722.A2DNI1"/>
<dbReference type="PANTHER" id="PTHR11782:SF127">
    <property type="entry name" value="NTPASE, ISOFORM F"/>
    <property type="match status" value="1"/>
</dbReference>
<evidence type="ECO:0000256" key="2">
    <source>
        <dbReference type="ARBA" id="ARBA00022801"/>
    </source>
</evidence>
<dbReference type="InterPro" id="IPR000407">
    <property type="entry name" value="GDA1_CD39_NTPase"/>
</dbReference>
<dbReference type="RefSeq" id="XP_001578970.1">
    <property type="nucleotide sequence ID" value="XM_001578920.1"/>
</dbReference>
<dbReference type="VEuPathDB" id="TrichDB:TVAG_113280"/>
<dbReference type="PANTHER" id="PTHR11782">
    <property type="entry name" value="ADENOSINE/GUANOSINE DIPHOSPHATASE"/>
    <property type="match status" value="1"/>
</dbReference>
<evidence type="ECO:0000313" key="3">
    <source>
        <dbReference type="EMBL" id="EAY17984.1"/>
    </source>
</evidence>
<dbReference type="KEGG" id="tva:5463491"/>
<dbReference type="Proteomes" id="UP000001542">
    <property type="component" value="Unassembled WGS sequence"/>
</dbReference>
<reference evidence="3" key="2">
    <citation type="journal article" date="2007" name="Science">
        <title>Draft genome sequence of the sexually transmitted pathogen Trichomonas vaginalis.</title>
        <authorList>
            <person name="Carlton J.M."/>
            <person name="Hirt R.P."/>
            <person name="Silva J.C."/>
            <person name="Delcher A.L."/>
            <person name="Schatz M."/>
            <person name="Zhao Q."/>
            <person name="Wortman J.R."/>
            <person name="Bidwell S.L."/>
            <person name="Alsmark U.C.M."/>
            <person name="Besteiro S."/>
            <person name="Sicheritz-Ponten T."/>
            <person name="Noel C.J."/>
            <person name="Dacks J.B."/>
            <person name="Foster P.G."/>
            <person name="Simillion C."/>
            <person name="Van de Peer Y."/>
            <person name="Miranda-Saavedra D."/>
            <person name="Barton G.J."/>
            <person name="Westrop G.D."/>
            <person name="Mueller S."/>
            <person name="Dessi D."/>
            <person name="Fiori P.L."/>
            <person name="Ren Q."/>
            <person name="Paulsen I."/>
            <person name="Zhang H."/>
            <person name="Bastida-Corcuera F.D."/>
            <person name="Simoes-Barbosa A."/>
            <person name="Brown M.T."/>
            <person name="Hayes R.D."/>
            <person name="Mukherjee M."/>
            <person name="Okumura C.Y."/>
            <person name="Schneider R."/>
            <person name="Smith A.J."/>
            <person name="Vanacova S."/>
            <person name="Villalvazo M."/>
            <person name="Haas B.J."/>
            <person name="Pertea M."/>
            <person name="Feldblyum T.V."/>
            <person name="Utterback T.R."/>
            <person name="Shu C.L."/>
            <person name="Osoegawa K."/>
            <person name="de Jong P.J."/>
            <person name="Hrdy I."/>
            <person name="Horvathova L."/>
            <person name="Zubacova Z."/>
            <person name="Dolezal P."/>
            <person name="Malik S.B."/>
            <person name="Logsdon J.M. Jr."/>
            <person name="Henze K."/>
            <person name="Gupta A."/>
            <person name="Wang C.C."/>
            <person name="Dunne R.L."/>
            <person name="Upcroft J.A."/>
            <person name="Upcroft P."/>
            <person name="White O."/>
            <person name="Salzberg S.L."/>
            <person name="Tang P."/>
            <person name="Chiu C.-H."/>
            <person name="Lee Y.-S."/>
            <person name="Embley T.M."/>
            <person name="Coombs G.H."/>
            <person name="Mottram J.C."/>
            <person name="Tachezy J."/>
            <person name="Fraser-Liggett C.M."/>
            <person name="Johnson P.J."/>
        </authorList>
    </citation>
    <scope>NUCLEOTIDE SEQUENCE [LARGE SCALE GENOMIC DNA]</scope>
    <source>
        <strain evidence="3">G3</strain>
    </source>
</reference>